<protein>
    <submittedName>
        <fullName evidence="1">Uncharacterized protein</fullName>
    </submittedName>
</protein>
<proteinExistence type="predicted"/>
<gene>
    <name evidence="1" type="ORF">DTO10_16445</name>
</gene>
<accession>A0ABM6XMS8</accession>
<reference evidence="1 2" key="1">
    <citation type="submission" date="2018-07" db="EMBL/GenBank/DDBJ databases">
        <title>The molecular basis for the intramolecular migration of carboxyl group in the catabolism of para-hydroxybenzoate via gentisate.</title>
        <authorList>
            <person name="Zhao H."/>
            <person name="Xu Y."/>
            <person name="Lin S."/>
            <person name="Spain J.C."/>
            <person name="Zhou N.-Y."/>
        </authorList>
    </citation>
    <scope>NUCLEOTIDE SEQUENCE [LARGE SCALE GENOMIC DNA]</scope>
    <source>
        <strain evidence="1 2">PHB-7a</strain>
    </source>
</reference>
<dbReference type="Proteomes" id="UP000260457">
    <property type="component" value="Chromosome"/>
</dbReference>
<organism evidence="1 2">
    <name type="scientific">Peribacillus butanolivorans</name>
    <dbReference type="NCBI Taxonomy" id="421767"/>
    <lineage>
        <taxon>Bacteria</taxon>
        <taxon>Bacillati</taxon>
        <taxon>Bacillota</taxon>
        <taxon>Bacilli</taxon>
        <taxon>Bacillales</taxon>
        <taxon>Bacillaceae</taxon>
        <taxon>Peribacillus</taxon>
    </lineage>
</organism>
<keyword evidence="2" id="KW-1185">Reference proteome</keyword>
<sequence length="63" mass="7157">MYGINGGVFLYLIKKEKNVRGDPAYYLKKGLKKRWIICSLLFNAVQPNTIILARANSLMIPTV</sequence>
<dbReference type="EMBL" id="CP030926">
    <property type="protein sequence ID" value="AXN39792.1"/>
    <property type="molecule type" value="Genomic_DNA"/>
</dbReference>
<evidence type="ECO:0000313" key="1">
    <source>
        <dbReference type="EMBL" id="AXN39792.1"/>
    </source>
</evidence>
<name>A0ABM6XMS8_9BACI</name>
<evidence type="ECO:0000313" key="2">
    <source>
        <dbReference type="Proteomes" id="UP000260457"/>
    </source>
</evidence>